<organism evidence="2 3">
    <name type="scientific">Megasphaera paucivorans</name>
    <dbReference type="NCBI Taxonomy" id="349095"/>
    <lineage>
        <taxon>Bacteria</taxon>
        <taxon>Bacillati</taxon>
        <taxon>Bacillota</taxon>
        <taxon>Negativicutes</taxon>
        <taxon>Veillonellales</taxon>
        <taxon>Veillonellaceae</taxon>
        <taxon>Megasphaera</taxon>
    </lineage>
</organism>
<dbReference type="PANTHER" id="PTHR38474:SF2">
    <property type="entry name" value="CHLORAMPHENICOL ACETYLTRANSFERASE"/>
    <property type="match status" value="1"/>
</dbReference>
<sequence length="219" mass="25678">MKTYFHAVDMNTWPRAQTYTYFTNTVSTLIYSINVTLDVTIVKNALKKQKLKFFPAYLYLITHVLNEQKEFLMAVQNDTLGYWNDRTPCYPILHKDDKTLTFLWTVYNDNFNRFYEQYMSDMDQYGKQHGILSAKGKPPSNSYIIACTPWFSFNSLSMQLQNATYYYAPLFEAGGFSQIGNTIGMPLSITVNHAVIDGYHIKVFLEKLQWMMDHPENWL</sequence>
<name>A0A1G9Y6F8_9FIRM</name>
<keyword evidence="3" id="KW-1185">Reference proteome</keyword>
<dbReference type="SMART" id="SM01059">
    <property type="entry name" value="CAT"/>
    <property type="match status" value="1"/>
</dbReference>
<keyword evidence="2" id="KW-0808">Transferase</keyword>
<dbReference type="OrthoDB" id="9801766at2"/>
<evidence type="ECO:0000313" key="3">
    <source>
        <dbReference type="Proteomes" id="UP000199309"/>
    </source>
</evidence>
<reference evidence="2 3" key="1">
    <citation type="submission" date="2016-10" db="EMBL/GenBank/DDBJ databases">
        <authorList>
            <person name="de Groot N.N."/>
        </authorList>
    </citation>
    <scope>NUCLEOTIDE SEQUENCE [LARGE SCALE GENOMIC DNA]</scope>
    <source>
        <strain evidence="2 3">DSM 16981</strain>
    </source>
</reference>
<dbReference type="InterPro" id="IPR001707">
    <property type="entry name" value="Cmp_AcTrfase"/>
</dbReference>
<dbReference type="STRING" id="349095.SAMN05660299_02004"/>
<feature type="active site" description="Proton acceptor" evidence="1">
    <location>
        <position position="193"/>
    </location>
</feature>
<dbReference type="SUPFAM" id="SSF52777">
    <property type="entry name" value="CoA-dependent acyltransferases"/>
    <property type="match status" value="1"/>
</dbReference>
<evidence type="ECO:0000256" key="1">
    <source>
        <dbReference type="PIRSR" id="PIRSR000440-1"/>
    </source>
</evidence>
<dbReference type="RefSeq" id="WP_091651341.1">
    <property type="nucleotide sequence ID" value="NZ_FNHQ01000021.1"/>
</dbReference>
<dbReference type="PIRSF" id="PIRSF000440">
    <property type="entry name" value="CAT"/>
    <property type="match status" value="1"/>
</dbReference>
<dbReference type="GO" id="GO:0008811">
    <property type="term" value="F:chloramphenicol O-acetyltransferase activity"/>
    <property type="evidence" value="ECO:0007669"/>
    <property type="project" value="InterPro"/>
</dbReference>
<dbReference type="AlphaFoldDB" id="A0A1G9Y6F8"/>
<dbReference type="InterPro" id="IPR023213">
    <property type="entry name" value="CAT-like_dom_sf"/>
</dbReference>
<dbReference type="EMBL" id="FNHQ01000021">
    <property type="protein sequence ID" value="SDN04732.1"/>
    <property type="molecule type" value="Genomic_DNA"/>
</dbReference>
<dbReference type="Gene3D" id="3.30.559.10">
    <property type="entry name" value="Chloramphenicol acetyltransferase-like domain"/>
    <property type="match status" value="1"/>
</dbReference>
<dbReference type="Pfam" id="PF00302">
    <property type="entry name" value="CAT"/>
    <property type="match status" value="1"/>
</dbReference>
<evidence type="ECO:0000313" key="2">
    <source>
        <dbReference type="EMBL" id="SDN04732.1"/>
    </source>
</evidence>
<dbReference type="PANTHER" id="PTHR38474">
    <property type="entry name" value="SLR0299 PROTEIN"/>
    <property type="match status" value="1"/>
</dbReference>
<gene>
    <name evidence="2" type="ORF">SAMN05660299_02004</name>
</gene>
<protein>
    <submittedName>
        <fullName evidence="2">Chloramphenicol O-acetyltransferase type A</fullName>
    </submittedName>
</protein>
<accession>A0A1G9Y6F8</accession>
<dbReference type="Proteomes" id="UP000199309">
    <property type="component" value="Unassembled WGS sequence"/>
</dbReference>
<proteinExistence type="predicted"/>